<dbReference type="InterPro" id="IPR000847">
    <property type="entry name" value="LysR_HTH_N"/>
</dbReference>
<evidence type="ECO:0000313" key="7">
    <source>
        <dbReference type="Proteomes" id="UP000242757"/>
    </source>
</evidence>
<proteinExistence type="inferred from homology"/>
<dbReference type="SUPFAM" id="SSF46785">
    <property type="entry name" value="Winged helix' DNA-binding domain"/>
    <property type="match status" value="1"/>
</dbReference>
<evidence type="ECO:0000256" key="3">
    <source>
        <dbReference type="ARBA" id="ARBA00023125"/>
    </source>
</evidence>
<dbReference type="InterPro" id="IPR005119">
    <property type="entry name" value="LysR_subst-bd"/>
</dbReference>
<keyword evidence="4" id="KW-0804">Transcription</keyword>
<dbReference type="GO" id="GO:0006351">
    <property type="term" value="P:DNA-templated transcription"/>
    <property type="evidence" value="ECO:0007669"/>
    <property type="project" value="TreeGrafter"/>
</dbReference>
<evidence type="ECO:0000259" key="5">
    <source>
        <dbReference type="PROSITE" id="PS50931"/>
    </source>
</evidence>
<dbReference type="InterPro" id="IPR058163">
    <property type="entry name" value="LysR-type_TF_proteobact-type"/>
</dbReference>
<evidence type="ECO:0000256" key="1">
    <source>
        <dbReference type="ARBA" id="ARBA00009437"/>
    </source>
</evidence>
<reference evidence="6 7" key="1">
    <citation type="submission" date="2017-08" db="EMBL/GenBank/DDBJ databases">
        <title>A Genome Sequence of Oceanimonas doudoroffii ATCC 27123T.</title>
        <authorList>
            <person name="Brennan M.A."/>
            <person name="Maclea K.S."/>
            <person name="Mcclelland W.D."/>
            <person name="Trachtenberg A.M."/>
        </authorList>
    </citation>
    <scope>NUCLEOTIDE SEQUENCE [LARGE SCALE GENOMIC DNA]</scope>
    <source>
        <strain evidence="6 7">ATCC 27123</strain>
    </source>
</reference>
<dbReference type="InterPro" id="IPR036388">
    <property type="entry name" value="WH-like_DNA-bd_sf"/>
</dbReference>
<evidence type="ECO:0000313" key="6">
    <source>
        <dbReference type="EMBL" id="OXY82631.1"/>
    </source>
</evidence>
<dbReference type="GO" id="GO:0043565">
    <property type="term" value="F:sequence-specific DNA binding"/>
    <property type="evidence" value="ECO:0007669"/>
    <property type="project" value="TreeGrafter"/>
</dbReference>
<protein>
    <submittedName>
        <fullName evidence="6">LysR family transcriptional regulator</fullName>
    </submittedName>
</protein>
<dbReference type="GO" id="GO:0003700">
    <property type="term" value="F:DNA-binding transcription factor activity"/>
    <property type="evidence" value="ECO:0007669"/>
    <property type="project" value="InterPro"/>
</dbReference>
<dbReference type="CDD" id="cd08432">
    <property type="entry name" value="PBP2_GcdR_TrpI_HvrB_AmpR_like"/>
    <property type="match status" value="1"/>
</dbReference>
<comment type="similarity">
    <text evidence="1">Belongs to the LysR transcriptional regulatory family.</text>
</comment>
<dbReference type="Pfam" id="PF03466">
    <property type="entry name" value="LysR_substrate"/>
    <property type="match status" value="1"/>
</dbReference>
<dbReference type="PANTHER" id="PTHR30537">
    <property type="entry name" value="HTH-TYPE TRANSCRIPTIONAL REGULATOR"/>
    <property type="match status" value="1"/>
</dbReference>
<dbReference type="EMBL" id="NBIM01000001">
    <property type="protein sequence ID" value="OXY82631.1"/>
    <property type="molecule type" value="Genomic_DNA"/>
</dbReference>
<dbReference type="Gene3D" id="3.40.190.10">
    <property type="entry name" value="Periplasmic binding protein-like II"/>
    <property type="match status" value="2"/>
</dbReference>
<dbReference type="Proteomes" id="UP000242757">
    <property type="component" value="Unassembled WGS sequence"/>
</dbReference>
<organism evidence="6 7">
    <name type="scientific">Oceanimonas doudoroffii</name>
    <dbReference type="NCBI Taxonomy" id="84158"/>
    <lineage>
        <taxon>Bacteria</taxon>
        <taxon>Pseudomonadati</taxon>
        <taxon>Pseudomonadota</taxon>
        <taxon>Gammaproteobacteria</taxon>
        <taxon>Aeromonadales</taxon>
        <taxon>Aeromonadaceae</taxon>
        <taxon>Oceanimonas</taxon>
    </lineage>
</organism>
<dbReference type="Gene3D" id="1.10.10.10">
    <property type="entry name" value="Winged helix-like DNA-binding domain superfamily/Winged helix DNA-binding domain"/>
    <property type="match status" value="1"/>
</dbReference>
<dbReference type="InterPro" id="IPR017786">
    <property type="entry name" value="TF_choline_sulphate-util"/>
</dbReference>
<keyword evidence="3" id="KW-0238">DNA-binding</keyword>
<dbReference type="InterPro" id="IPR036390">
    <property type="entry name" value="WH_DNA-bd_sf"/>
</dbReference>
<dbReference type="RefSeq" id="WP_094199411.1">
    <property type="nucleotide sequence ID" value="NZ_NBIM01000001.1"/>
</dbReference>
<evidence type="ECO:0000256" key="2">
    <source>
        <dbReference type="ARBA" id="ARBA00023015"/>
    </source>
</evidence>
<dbReference type="OrthoDB" id="5526340at2"/>
<dbReference type="PROSITE" id="PS50931">
    <property type="entry name" value="HTH_LYSR"/>
    <property type="match status" value="1"/>
</dbReference>
<gene>
    <name evidence="6" type="ORF">B6S08_03685</name>
</gene>
<dbReference type="FunFam" id="1.10.10.10:FF:000001">
    <property type="entry name" value="LysR family transcriptional regulator"/>
    <property type="match status" value="1"/>
</dbReference>
<dbReference type="SUPFAM" id="SSF53850">
    <property type="entry name" value="Periplasmic binding protein-like II"/>
    <property type="match status" value="1"/>
</dbReference>
<sequence length="304" mass="33295">MTKLDQLPSLVTLLAFEAAARLGNFTLAAQELGSTQSAVSQQIRRLEGDLGASLFHRAHRGVTLTSAGETLLTAVLEGLHRLAEGVGAVQQSGQHSVINVATDYAFAAFWILPRLSGFREHYPNTEVRVVTSQQRNTPAQQEFDLAILFGNGYFPGCISRQLFREQVLPVCSPTLLQNRGPVTHAEQLAQFPLLKLDTDYHLDCFTWPRLFKTLGINGAPPEPAIAFNNYTLLLQAAIAGQGVAIGWTGLVDSLLDNGLLVPVLEQRFTSANGYHVVLPQRREVEPVVQCFADWLYHESLPAPG</sequence>
<dbReference type="PANTHER" id="PTHR30537:SF26">
    <property type="entry name" value="GLYCINE CLEAVAGE SYSTEM TRANSCRIPTIONAL ACTIVATOR"/>
    <property type="match status" value="1"/>
</dbReference>
<evidence type="ECO:0000256" key="4">
    <source>
        <dbReference type="ARBA" id="ARBA00023163"/>
    </source>
</evidence>
<keyword evidence="2" id="KW-0805">Transcription regulation</keyword>
<dbReference type="AlphaFoldDB" id="A0A233RGX4"/>
<keyword evidence="7" id="KW-1185">Reference proteome</keyword>
<dbReference type="Pfam" id="PF00126">
    <property type="entry name" value="HTH_1"/>
    <property type="match status" value="1"/>
</dbReference>
<name>A0A233RGX4_9GAMM</name>
<dbReference type="PRINTS" id="PR00039">
    <property type="entry name" value="HTHLYSR"/>
</dbReference>
<accession>A0A233RGX4</accession>
<dbReference type="NCBIfam" id="TIGR03418">
    <property type="entry name" value="chol_sulf_TF"/>
    <property type="match status" value="1"/>
</dbReference>
<comment type="caution">
    <text evidence="6">The sequence shown here is derived from an EMBL/GenBank/DDBJ whole genome shotgun (WGS) entry which is preliminary data.</text>
</comment>
<feature type="domain" description="HTH lysR-type" evidence="5">
    <location>
        <begin position="13"/>
        <end position="65"/>
    </location>
</feature>